<dbReference type="PANTHER" id="PTHR30441">
    <property type="entry name" value="DUF748 DOMAIN-CONTAINING PROTEIN"/>
    <property type="match status" value="1"/>
</dbReference>
<evidence type="ECO:0000313" key="2">
    <source>
        <dbReference type="EMBL" id="MDR6292582.1"/>
    </source>
</evidence>
<proteinExistence type="predicted"/>
<accession>A0ABU1JVD4</accession>
<keyword evidence="3" id="KW-1185">Reference proteome</keyword>
<dbReference type="RefSeq" id="WP_309798800.1">
    <property type="nucleotide sequence ID" value="NZ_JAVDPW010000009.1"/>
</dbReference>
<dbReference type="Pfam" id="PF05170">
    <property type="entry name" value="AsmA"/>
    <property type="match status" value="2"/>
</dbReference>
<protein>
    <submittedName>
        <fullName evidence="2">Uncharacterized protein involved in outer membrane biogenesis</fullName>
    </submittedName>
</protein>
<evidence type="ECO:0000259" key="1">
    <source>
        <dbReference type="Pfam" id="PF05170"/>
    </source>
</evidence>
<dbReference type="InterPro" id="IPR007844">
    <property type="entry name" value="AsmA"/>
</dbReference>
<dbReference type="InterPro" id="IPR052894">
    <property type="entry name" value="AsmA-related"/>
</dbReference>
<dbReference type="EMBL" id="JAVDPW010000009">
    <property type="protein sequence ID" value="MDR6292582.1"/>
    <property type="molecule type" value="Genomic_DNA"/>
</dbReference>
<gene>
    <name evidence="2" type="ORF">E9232_005122</name>
</gene>
<feature type="domain" description="AsmA" evidence="1">
    <location>
        <begin position="3"/>
        <end position="128"/>
    </location>
</feature>
<reference evidence="2 3" key="1">
    <citation type="submission" date="2023-07" db="EMBL/GenBank/DDBJ databases">
        <title>Sorghum-associated microbial communities from plants grown in Nebraska, USA.</title>
        <authorList>
            <person name="Schachtman D."/>
        </authorList>
    </citation>
    <scope>NUCLEOTIDE SEQUENCE [LARGE SCALE GENOMIC DNA]</scope>
    <source>
        <strain evidence="2 3">584</strain>
    </source>
</reference>
<dbReference type="Proteomes" id="UP001262410">
    <property type="component" value="Unassembled WGS sequence"/>
</dbReference>
<dbReference type="PANTHER" id="PTHR30441:SF4">
    <property type="entry name" value="PROTEIN ASMA"/>
    <property type="match status" value="1"/>
</dbReference>
<evidence type="ECO:0000313" key="3">
    <source>
        <dbReference type="Proteomes" id="UP001262410"/>
    </source>
</evidence>
<sequence length="1035" mass="105008">MKKFAFGLLLVLVLLVAAILVVPGQIDWTPYRGRIADEIGALTGRAVVIDGPVAFEMLPMPRLSAGDIRVASIPGAEVPDLLTATGVDLRVALFPLLLGRIEVEGVTFQKPSVALETLPDGRHSWDGLGDGIGHRVGAVRASIIQGSILWLDRRSGRQIGIDTADARLVAAGPGAPVSITGTGVLAGIPMTLDLALQPRSPLGALPVTATVGLDATEARIGGLLRPEGGLQGDISVVGKDLDASLARLGVKLPASSSRPGVFALRGTVLTTADPAGADRIELTQLTADLGDMRAAGGLTVILGAAPRVEATLGFNRLALADWVGDADPATLGTRLLQALSRKLSVPVTGTLDLSVAALAVRDGLVRDLRLQATLDAARLTLTRFAFGLPGGGSAALSGAIRLDGDRPAAEQLMVQAAADDLRGALAWAGIDPGPVPATALRRARVAATLSGDVANLRVTGLDADLDGNRLTGALTYVGGERPGVGARLTLNRIDLDAYRPAGAPRLLDLLRSDAALRDRILGVLGGIDVNLDTTVDAATVDGTGFNALRLEATLAQGALTIHSGRVGGPGGTSLTLNGAIGTLATLGDVDLQAQLQAEDPAAVIRALRLGGRLPPPPAGPLAASLRLRGDPAALSVDGTVEALGGTVALGGTLSDLAAAPHAALGVRVTHSDLPALLRRFGEGDAVAPDLGAVDLYADADWAGGRLLLDNLQGTLGPVSLGGRAELTMGAARPRLAVSLRTTALPLDRLFGAAGSAGDVVGQWSARTFDLSGLARIDGTLDLDAAAISLGGWTLDQPALHAGLDQGALTLDRLSAGVAGGRLGGSGRVDLAGMPRWAVHADVVDADLAAVLKQSAGPAGIAGKLDLGFDAAATGNSVAGIVYGLSGKGLIAIRDATLTDLDLAAVDRLLADPGLPGAFLDGLRAALSGGSTAIPATNATFTIADGMVAATDLRLVTDVAVGTGGFTLDLPRWRLDLGVDFGFHAHPDVPPVGLRFDGTPSAPVRRLETRTLQDWVAAKAAAKAAEGVNPPEPPPP</sequence>
<feature type="domain" description="AsmA" evidence="1">
    <location>
        <begin position="762"/>
        <end position="951"/>
    </location>
</feature>
<comment type="caution">
    <text evidence="2">The sequence shown here is derived from an EMBL/GenBank/DDBJ whole genome shotgun (WGS) entry which is preliminary data.</text>
</comment>
<name>A0ABU1JVD4_9PROT</name>
<organism evidence="2 3">
    <name type="scientific">Inquilinus ginsengisoli</name>
    <dbReference type="NCBI Taxonomy" id="363840"/>
    <lineage>
        <taxon>Bacteria</taxon>
        <taxon>Pseudomonadati</taxon>
        <taxon>Pseudomonadota</taxon>
        <taxon>Alphaproteobacteria</taxon>
        <taxon>Rhodospirillales</taxon>
        <taxon>Rhodospirillaceae</taxon>
        <taxon>Inquilinus</taxon>
    </lineage>
</organism>